<sequence length="246" mass="28496">MEQLSPTKHLYFSTVGRLYAFAYFSQRRTFLGTPRSSWYRFLLFALFIASLILRWGVVASIVTFLLWMIMGFIYRRAKKQGYNKFVVDETAGFPPDNIQPLAPNERAIVRASGRYAVTTKSDTVLLIKPAHYWYVPLGGHIVMVEHQPKNFLYQFFNGKTLQKIERGWILFGKEPINTLAITFLEVWGPEHENNALQYYIGGGAYDDLDRLKPRTIYFSFEDEATQNKVWATLIKDARDVRANLTA</sequence>
<evidence type="ECO:0000313" key="2">
    <source>
        <dbReference type="EMBL" id="VAW43511.1"/>
    </source>
</evidence>
<feature type="transmembrane region" description="Helical" evidence="1">
    <location>
        <begin position="41"/>
        <end position="74"/>
    </location>
</feature>
<proteinExistence type="predicted"/>
<dbReference type="EMBL" id="UOEU01001098">
    <property type="protein sequence ID" value="VAW43511.1"/>
    <property type="molecule type" value="Genomic_DNA"/>
</dbReference>
<protein>
    <submittedName>
        <fullName evidence="2">Uncharacterized protein</fullName>
    </submittedName>
</protein>
<accession>A0A3B0VKR5</accession>
<evidence type="ECO:0000256" key="1">
    <source>
        <dbReference type="SAM" id="Phobius"/>
    </source>
</evidence>
<reference evidence="2" key="1">
    <citation type="submission" date="2018-06" db="EMBL/GenBank/DDBJ databases">
        <authorList>
            <person name="Zhirakovskaya E."/>
        </authorList>
    </citation>
    <scope>NUCLEOTIDE SEQUENCE</scope>
</reference>
<keyword evidence="1" id="KW-0472">Membrane</keyword>
<name>A0A3B0VKR5_9ZZZZ</name>
<keyword evidence="1" id="KW-0812">Transmembrane</keyword>
<dbReference type="AlphaFoldDB" id="A0A3B0VKR5"/>
<organism evidence="2">
    <name type="scientific">hydrothermal vent metagenome</name>
    <dbReference type="NCBI Taxonomy" id="652676"/>
    <lineage>
        <taxon>unclassified sequences</taxon>
        <taxon>metagenomes</taxon>
        <taxon>ecological metagenomes</taxon>
    </lineage>
</organism>
<keyword evidence="1" id="KW-1133">Transmembrane helix</keyword>
<gene>
    <name evidence="2" type="ORF">MNBD_CHLOROFLEXI01-2730</name>
</gene>